<sequence length="338" mass="37914">PARHVPAPLRFSRLLVGEEYLHLSAARREHQDFAPPIAMATPLQRRVISQPHIPHLFSSLLSRSRSLSTDALVEIKPGEIGLVSGIPEEHRRRKRKKNEGGGGRWELKRRGDMANLRPAFTYIVLYVENIAKSVEFTRMPLTNVRCLDNSHRWGVLETGQTTIAFTPVHQHETDVLTGVVRHADRERAPLEVCFAYADVDAAYKAFFEQRAVENGAVPVSAPEEEWGAPTDEWEVIARDEEVLFDTLHSAPPARLVFGSVPTLEKAKEATSYLKDAVKKLNLFISSSTTAPHLVTLFLPLVSSRVAPYTSHLPLLERQWLLSLSHGSGYSRKIRGRTS</sequence>
<dbReference type="Gene3D" id="3.10.180.10">
    <property type="entry name" value="2,3-Dihydroxybiphenyl 1,2-Dioxygenase, domain 1"/>
    <property type="match status" value="1"/>
</dbReference>
<dbReference type="EMBL" id="NMUH01004441">
    <property type="protein sequence ID" value="MQM09670.1"/>
    <property type="molecule type" value="Genomic_DNA"/>
</dbReference>
<evidence type="ECO:0000313" key="2">
    <source>
        <dbReference type="Proteomes" id="UP000652761"/>
    </source>
</evidence>
<comment type="caution">
    <text evidence="1">The sequence shown here is derived from an EMBL/GenBank/DDBJ whole genome shotgun (WGS) entry which is preliminary data.</text>
</comment>
<feature type="non-terminal residue" evidence="1">
    <location>
        <position position="338"/>
    </location>
</feature>
<accession>A0A843X2T5</accession>
<dbReference type="OrthoDB" id="10066542at2759"/>
<protein>
    <submittedName>
        <fullName evidence="1">Uncharacterized protein</fullName>
    </submittedName>
</protein>
<dbReference type="InterPro" id="IPR050383">
    <property type="entry name" value="GlyoxalaseI/FosfomycinResist"/>
</dbReference>
<evidence type="ECO:0000313" key="1">
    <source>
        <dbReference type="EMBL" id="MQM09670.1"/>
    </source>
</evidence>
<dbReference type="SUPFAM" id="SSF54593">
    <property type="entry name" value="Glyoxalase/Bleomycin resistance protein/Dihydroxybiphenyl dioxygenase"/>
    <property type="match status" value="1"/>
</dbReference>
<feature type="non-terminal residue" evidence="1">
    <location>
        <position position="1"/>
    </location>
</feature>
<gene>
    <name evidence="1" type="ORF">Taro_042548</name>
</gene>
<name>A0A843X2T5_COLES</name>
<dbReference type="InterPro" id="IPR029068">
    <property type="entry name" value="Glyas_Bleomycin-R_OHBP_Dase"/>
</dbReference>
<dbReference type="AlphaFoldDB" id="A0A843X2T5"/>
<proteinExistence type="predicted"/>
<organism evidence="1 2">
    <name type="scientific">Colocasia esculenta</name>
    <name type="common">Wild taro</name>
    <name type="synonym">Arum esculentum</name>
    <dbReference type="NCBI Taxonomy" id="4460"/>
    <lineage>
        <taxon>Eukaryota</taxon>
        <taxon>Viridiplantae</taxon>
        <taxon>Streptophyta</taxon>
        <taxon>Embryophyta</taxon>
        <taxon>Tracheophyta</taxon>
        <taxon>Spermatophyta</taxon>
        <taxon>Magnoliopsida</taxon>
        <taxon>Liliopsida</taxon>
        <taxon>Araceae</taxon>
        <taxon>Aroideae</taxon>
        <taxon>Colocasieae</taxon>
        <taxon>Colocasia</taxon>
    </lineage>
</organism>
<reference evidence="1" key="1">
    <citation type="submission" date="2017-07" db="EMBL/GenBank/DDBJ databases">
        <title>Taro Niue Genome Assembly and Annotation.</title>
        <authorList>
            <person name="Atibalentja N."/>
            <person name="Keating K."/>
            <person name="Fields C.J."/>
        </authorList>
    </citation>
    <scope>NUCLEOTIDE SEQUENCE</scope>
    <source>
        <strain evidence="1">Niue_2</strain>
        <tissue evidence="1">Leaf</tissue>
    </source>
</reference>
<keyword evidence="2" id="KW-1185">Reference proteome</keyword>
<dbReference type="PANTHER" id="PTHR21366:SF22">
    <property type="entry name" value="VOC DOMAIN-CONTAINING PROTEIN"/>
    <property type="match status" value="1"/>
</dbReference>
<dbReference type="Proteomes" id="UP000652761">
    <property type="component" value="Unassembled WGS sequence"/>
</dbReference>
<dbReference type="PANTHER" id="PTHR21366">
    <property type="entry name" value="GLYOXALASE FAMILY PROTEIN"/>
    <property type="match status" value="1"/>
</dbReference>